<protein>
    <submittedName>
        <fullName evidence="2">Uncharacterized membrane protein YtjA (UPF0391 family)</fullName>
    </submittedName>
</protein>
<dbReference type="AlphaFoldDB" id="A0A7W9KRJ4"/>
<evidence type="ECO:0000313" key="2">
    <source>
        <dbReference type="EMBL" id="MBB5897421.1"/>
    </source>
</evidence>
<feature type="chain" id="PRO_5031513724" evidence="1">
    <location>
        <begin position="26"/>
        <end position="153"/>
    </location>
</feature>
<accession>A0A7W9KRJ4</accession>
<dbReference type="RefSeq" id="WP_184869903.1">
    <property type="nucleotide sequence ID" value="NZ_BAAAWY010000043.1"/>
</dbReference>
<keyword evidence="3" id="KW-1185">Reference proteome</keyword>
<comment type="caution">
    <text evidence="2">The sequence shown here is derived from an EMBL/GenBank/DDBJ whole genome shotgun (WGS) entry which is preliminary data.</text>
</comment>
<proteinExistence type="predicted"/>
<evidence type="ECO:0000313" key="3">
    <source>
        <dbReference type="Proteomes" id="UP000585638"/>
    </source>
</evidence>
<dbReference type="EMBL" id="JACHIR010000003">
    <property type="protein sequence ID" value="MBB5897421.1"/>
    <property type="molecule type" value="Genomic_DNA"/>
</dbReference>
<gene>
    <name evidence="2" type="ORF">BJ998_008680</name>
</gene>
<evidence type="ECO:0000256" key="1">
    <source>
        <dbReference type="SAM" id="SignalP"/>
    </source>
</evidence>
<name>A0A7W9KRJ4_9PSEU</name>
<keyword evidence="1" id="KW-0732">Signal</keyword>
<organism evidence="2 3">
    <name type="scientific">Kutzneria kofuensis</name>
    <dbReference type="NCBI Taxonomy" id="103725"/>
    <lineage>
        <taxon>Bacteria</taxon>
        <taxon>Bacillati</taxon>
        <taxon>Actinomycetota</taxon>
        <taxon>Actinomycetes</taxon>
        <taxon>Pseudonocardiales</taxon>
        <taxon>Pseudonocardiaceae</taxon>
        <taxon>Kutzneria</taxon>
    </lineage>
</organism>
<feature type="signal peptide" evidence="1">
    <location>
        <begin position="1"/>
        <end position="25"/>
    </location>
</feature>
<dbReference type="Proteomes" id="UP000585638">
    <property type="component" value="Unassembled WGS sequence"/>
</dbReference>
<reference evidence="2 3" key="1">
    <citation type="submission" date="2020-08" db="EMBL/GenBank/DDBJ databases">
        <title>Sequencing the genomes of 1000 actinobacteria strains.</title>
        <authorList>
            <person name="Klenk H.-P."/>
        </authorList>
    </citation>
    <scope>NUCLEOTIDE SEQUENCE [LARGE SCALE GENOMIC DNA]</scope>
    <source>
        <strain evidence="2 3">DSM 43851</strain>
    </source>
</reference>
<sequence>MRTRLAITVLAVLAAVFGFAGAANAATPAPQHVTVQGVLVSPDGHAVSVPAGTDGVLRADGLVCIAHPINACGFVFSKSLTETIYTYAIKNGVNAAAAFCASQLNAHGFGWLSWVCNAAADYVKKLADPRGSCLFVGAAGLVPIAVYTHDSCA</sequence>